<evidence type="ECO:0000256" key="6">
    <source>
        <dbReference type="ARBA" id="ARBA00023002"/>
    </source>
</evidence>
<comment type="subcellular location">
    <subcellularLocation>
        <location evidence="10">Cytoplasm</location>
    </subcellularLocation>
</comment>
<protein>
    <recommendedName>
        <fullName evidence="10">4-hydroxythreonine-4-phosphate dehydrogenase</fullName>
        <ecNumber evidence="10">1.1.1.262</ecNumber>
    </recommendedName>
    <alternativeName>
        <fullName evidence="10">4-(phosphohydroxy)-L-threonine dehydrogenase</fullName>
    </alternativeName>
</protein>
<dbReference type="EMBL" id="JACEZT010000014">
    <property type="protein sequence ID" value="MBA5639261.1"/>
    <property type="molecule type" value="Genomic_DNA"/>
</dbReference>
<dbReference type="UniPathway" id="UPA00244">
    <property type="reaction ID" value="UER00312"/>
</dbReference>
<dbReference type="GO" id="GO:0008615">
    <property type="term" value="P:pyridoxine biosynthetic process"/>
    <property type="evidence" value="ECO:0007669"/>
    <property type="project" value="UniProtKB-UniRule"/>
</dbReference>
<dbReference type="HAMAP" id="MF_00536">
    <property type="entry name" value="PdxA"/>
    <property type="match status" value="1"/>
</dbReference>
<feature type="binding site" evidence="10">
    <location>
        <position position="236"/>
    </location>
    <ligand>
        <name>a divalent metal cation</name>
        <dbReference type="ChEBI" id="CHEBI:60240"/>
        <note>ligand shared between dimeric partners</note>
    </ligand>
</feature>
<comment type="catalytic activity">
    <reaction evidence="10">
        <text>4-(phosphooxy)-L-threonine + NAD(+) = 3-amino-2-oxopropyl phosphate + CO2 + NADH</text>
        <dbReference type="Rhea" id="RHEA:32275"/>
        <dbReference type="ChEBI" id="CHEBI:16526"/>
        <dbReference type="ChEBI" id="CHEBI:57279"/>
        <dbReference type="ChEBI" id="CHEBI:57540"/>
        <dbReference type="ChEBI" id="CHEBI:57945"/>
        <dbReference type="ChEBI" id="CHEBI:58452"/>
        <dbReference type="EC" id="1.1.1.262"/>
    </reaction>
</comment>
<dbReference type="GO" id="GO:0000287">
    <property type="term" value="F:magnesium ion binding"/>
    <property type="evidence" value="ECO:0007669"/>
    <property type="project" value="UniProtKB-UniRule"/>
</dbReference>
<comment type="miscellaneous">
    <text evidence="10">The active site is located at the dimer interface.</text>
</comment>
<evidence type="ECO:0000256" key="1">
    <source>
        <dbReference type="ARBA" id="ARBA00022490"/>
    </source>
</evidence>
<feature type="binding site" evidence="10">
    <location>
        <position position="291"/>
    </location>
    <ligand>
        <name>a divalent metal cation</name>
        <dbReference type="ChEBI" id="CHEBI:60240"/>
        <note>ligand shared between dimeric partners</note>
    </ligand>
</feature>
<dbReference type="GO" id="GO:0050897">
    <property type="term" value="F:cobalt ion binding"/>
    <property type="evidence" value="ECO:0007669"/>
    <property type="project" value="UniProtKB-UniRule"/>
</dbReference>
<dbReference type="AlphaFoldDB" id="A0A7W2EVA5"/>
<dbReference type="Pfam" id="PF04166">
    <property type="entry name" value="PdxA"/>
    <property type="match status" value="1"/>
</dbReference>
<comment type="function">
    <text evidence="10">Catalyzes the NAD(P)-dependent oxidation of 4-(phosphooxy)-L-threonine (HTP) into 2-amino-3-oxo-4-(phosphooxy)butyric acid which spontaneously decarboxylates to form 3-amino-2-oxopropyl phosphate (AHAP).</text>
</comment>
<keyword evidence="7 10" id="KW-0520">NAD</keyword>
<keyword evidence="12" id="KW-1185">Reference proteome</keyword>
<dbReference type="PANTHER" id="PTHR30004">
    <property type="entry name" value="4-HYDROXYTHREONINE-4-PHOSPHATE DEHYDROGENASE"/>
    <property type="match status" value="1"/>
</dbReference>
<feature type="binding site" evidence="10">
    <location>
        <position position="308"/>
    </location>
    <ligand>
        <name>substrate</name>
    </ligand>
</feature>
<feature type="binding site" evidence="10">
    <location>
        <position position="299"/>
    </location>
    <ligand>
        <name>substrate</name>
    </ligand>
</feature>
<dbReference type="InterPro" id="IPR005255">
    <property type="entry name" value="PdxA_fam"/>
</dbReference>
<dbReference type="Proteomes" id="UP000534388">
    <property type="component" value="Unassembled WGS sequence"/>
</dbReference>
<feature type="binding site" evidence="10">
    <location>
        <position position="154"/>
    </location>
    <ligand>
        <name>substrate</name>
    </ligand>
</feature>
<keyword evidence="5 10" id="KW-0521">NADP</keyword>
<comment type="pathway">
    <text evidence="10">Cofactor biosynthesis; pyridoxine 5'-phosphate biosynthesis; pyridoxine 5'-phosphate from D-erythrose 4-phosphate: step 4/5.</text>
</comment>
<comment type="caution">
    <text evidence="11">The sequence shown here is derived from an EMBL/GenBank/DDBJ whole genome shotgun (WGS) entry which is preliminary data.</text>
</comment>
<keyword evidence="1 10" id="KW-0963">Cytoplasm</keyword>
<dbReference type="GO" id="GO:0042823">
    <property type="term" value="P:pyridoxal phosphate biosynthetic process"/>
    <property type="evidence" value="ECO:0007669"/>
    <property type="project" value="UniProtKB-UniRule"/>
</dbReference>
<evidence type="ECO:0000256" key="7">
    <source>
        <dbReference type="ARBA" id="ARBA00023027"/>
    </source>
</evidence>
<keyword evidence="4 10" id="KW-0460">Magnesium</keyword>
<reference evidence="11 12" key="1">
    <citation type="submission" date="2020-07" db="EMBL/GenBank/DDBJ databases">
        <title>Novel species isolated from subtropical streams in China.</title>
        <authorList>
            <person name="Lu H."/>
        </authorList>
    </citation>
    <scope>NUCLEOTIDE SEQUENCE [LARGE SCALE GENOMIC DNA]</scope>
    <source>
        <strain evidence="11 12">LX20W</strain>
    </source>
</reference>
<dbReference type="InterPro" id="IPR037510">
    <property type="entry name" value="PdxA"/>
</dbReference>
<dbReference type="GO" id="GO:0050570">
    <property type="term" value="F:4-hydroxythreonine-4-phosphate dehydrogenase activity"/>
    <property type="evidence" value="ECO:0007669"/>
    <property type="project" value="UniProtKB-UniRule"/>
</dbReference>
<evidence type="ECO:0000313" key="12">
    <source>
        <dbReference type="Proteomes" id="UP000534388"/>
    </source>
</evidence>
<proteinExistence type="inferred from homology"/>
<name>A0A7W2EVA5_9BURK</name>
<comment type="subunit">
    <text evidence="10">Homodimer.</text>
</comment>
<evidence type="ECO:0000256" key="9">
    <source>
        <dbReference type="ARBA" id="ARBA00023285"/>
    </source>
</evidence>
<feature type="binding site" evidence="10">
    <location>
        <position position="191"/>
    </location>
    <ligand>
        <name>a divalent metal cation</name>
        <dbReference type="ChEBI" id="CHEBI:60240"/>
        <note>ligand shared between dimeric partners</note>
    </ligand>
</feature>
<evidence type="ECO:0000313" key="11">
    <source>
        <dbReference type="EMBL" id="MBA5639261.1"/>
    </source>
</evidence>
<gene>
    <name evidence="10 11" type="primary">pdxA</name>
    <name evidence="11" type="ORF">H3H37_19560</name>
</gene>
<evidence type="ECO:0000256" key="10">
    <source>
        <dbReference type="HAMAP-Rule" id="MF_00536"/>
    </source>
</evidence>
<dbReference type="NCBIfam" id="NF002520">
    <property type="entry name" value="PRK01909.1"/>
    <property type="match status" value="1"/>
</dbReference>
<dbReference type="EC" id="1.1.1.262" evidence="10"/>
<comment type="similarity">
    <text evidence="10">Belongs to the PdxA family.</text>
</comment>
<evidence type="ECO:0000256" key="8">
    <source>
        <dbReference type="ARBA" id="ARBA00023096"/>
    </source>
</evidence>
<keyword evidence="9 10" id="KW-0170">Cobalt</keyword>
<dbReference type="GO" id="GO:0051287">
    <property type="term" value="F:NAD binding"/>
    <property type="evidence" value="ECO:0007669"/>
    <property type="project" value="InterPro"/>
</dbReference>
<keyword evidence="3 10" id="KW-0862">Zinc</keyword>
<comment type="cofactor">
    <cofactor evidence="10">
        <name>Zn(2+)</name>
        <dbReference type="ChEBI" id="CHEBI:29105"/>
    </cofactor>
    <cofactor evidence="10">
        <name>Mg(2+)</name>
        <dbReference type="ChEBI" id="CHEBI:18420"/>
    </cofactor>
    <cofactor evidence="10">
        <name>Co(2+)</name>
        <dbReference type="ChEBI" id="CHEBI:48828"/>
    </cofactor>
    <text evidence="10">Binds 1 divalent metal cation per subunit. Can use ions such as Zn(2+), Mg(2+) or Co(2+).</text>
</comment>
<evidence type="ECO:0000256" key="5">
    <source>
        <dbReference type="ARBA" id="ARBA00022857"/>
    </source>
</evidence>
<dbReference type="GO" id="GO:0005737">
    <property type="term" value="C:cytoplasm"/>
    <property type="evidence" value="ECO:0007669"/>
    <property type="project" value="UniProtKB-SubCell"/>
</dbReference>
<accession>A0A7W2EVA5</accession>
<dbReference type="PANTHER" id="PTHR30004:SF5">
    <property type="entry name" value="4-HYDROXYTHREONINE-4-PHOSPHATE DEHYDROGENASE"/>
    <property type="match status" value="1"/>
</dbReference>
<keyword evidence="2 10" id="KW-0479">Metal-binding</keyword>
<dbReference type="Gene3D" id="3.40.718.10">
    <property type="entry name" value="Isopropylmalate Dehydrogenase"/>
    <property type="match status" value="1"/>
</dbReference>
<organism evidence="11 12">
    <name type="scientific">Rugamonas brunnea</name>
    <dbReference type="NCBI Taxonomy" id="2758569"/>
    <lineage>
        <taxon>Bacteria</taxon>
        <taxon>Pseudomonadati</taxon>
        <taxon>Pseudomonadota</taxon>
        <taxon>Betaproteobacteria</taxon>
        <taxon>Burkholderiales</taxon>
        <taxon>Oxalobacteraceae</taxon>
        <taxon>Telluria group</taxon>
        <taxon>Rugamonas</taxon>
    </lineage>
</organism>
<evidence type="ECO:0000256" key="4">
    <source>
        <dbReference type="ARBA" id="ARBA00022842"/>
    </source>
</evidence>
<dbReference type="NCBIfam" id="TIGR00557">
    <property type="entry name" value="pdxA"/>
    <property type="match status" value="1"/>
</dbReference>
<sequence>MPQPSSPVPARRPGVRPALGVTVGEPAGIGPELAIRAAWARRHDVNCVLLGDAAYLAMLAGEIDPAIRLSSLSLQAVRNGGLPHFGAERLSVIDVPLEAHVHPGVLDKNNGRAVLATLDAAIEGVQAGWFEAIVTAPLQKSTINDAGIPFSGHTEYFAARTNTEQVVMMLAGQPQGAADAPPLRVALATTHLPLKDVAGALSQEGLARIIDIIARDLRVKFGIAAPRILVTGLNPHAGEGGYLGREEIDIIEPAIAAARARGLDVTGPYPADTLFQPKYLQQADCVLAMYHDQGLPVLKYATFGHGVNITLGLPLIRTSVDHGTALDLAAQGVGRADCGSMDAAIASALHMAEASRAAGYPPYHPQQEQAA</sequence>
<evidence type="ECO:0000256" key="3">
    <source>
        <dbReference type="ARBA" id="ARBA00022833"/>
    </source>
</evidence>
<feature type="binding site" evidence="10">
    <location>
        <position position="317"/>
    </location>
    <ligand>
        <name>substrate</name>
    </ligand>
</feature>
<dbReference type="RefSeq" id="WP_182165637.1">
    <property type="nucleotide sequence ID" value="NZ_JACEZT010000014.1"/>
</dbReference>
<keyword evidence="8 10" id="KW-0664">Pyridoxine biosynthesis</keyword>
<feature type="binding site" evidence="10">
    <location>
        <position position="153"/>
    </location>
    <ligand>
        <name>substrate</name>
    </ligand>
</feature>
<evidence type="ECO:0000256" key="2">
    <source>
        <dbReference type="ARBA" id="ARBA00022723"/>
    </source>
</evidence>
<dbReference type="GO" id="GO:0008270">
    <property type="term" value="F:zinc ion binding"/>
    <property type="evidence" value="ECO:0007669"/>
    <property type="project" value="UniProtKB-UniRule"/>
</dbReference>
<dbReference type="SUPFAM" id="SSF53659">
    <property type="entry name" value="Isocitrate/Isopropylmalate dehydrogenase-like"/>
    <property type="match status" value="1"/>
</dbReference>
<keyword evidence="6 10" id="KW-0560">Oxidoreductase</keyword>